<proteinExistence type="predicted"/>
<name>A0ABU2YIJ2_9FLAO</name>
<sequence>MLLKNLSIIIKTDTLAIAAIIILIFGSIIFVSYYFSRKQKILRALKSFKAKRITQFRTNELTKTTGKVLHVHEPLKAPFTRRDCVAYHIKIEQHRSTGKSSHWKTLVSDYAIQDFFIEQQGEVVMVKPKENPKNYMSFMVSDHSANSGTFNDPTPEFKNLLKRYNVNSETILGFNKRLRYTERILEIGEVITVGGIAKWKEMNAPMSQYGSTRIATLESSNEQKLVITDEPSAKVDYKRI</sequence>
<comment type="caution">
    <text evidence="2">The sequence shown here is derived from an EMBL/GenBank/DDBJ whole genome shotgun (WGS) entry which is preliminary data.</text>
</comment>
<keyword evidence="1" id="KW-0472">Membrane</keyword>
<dbReference type="EMBL" id="JAVRIA010000002">
    <property type="protein sequence ID" value="MDT0557971.1"/>
    <property type="molecule type" value="Genomic_DNA"/>
</dbReference>
<feature type="transmembrane region" description="Helical" evidence="1">
    <location>
        <begin position="15"/>
        <end position="36"/>
    </location>
</feature>
<organism evidence="2 3">
    <name type="scientific">Microcosmobacter mediterraneus</name>
    <dbReference type="NCBI Taxonomy" id="3075607"/>
    <lineage>
        <taxon>Bacteria</taxon>
        <taxon>Pseudomonadati</taxon>
        <taxon>Bacteroidota</taxon>
        <taxon>Flavobacteriia</taxon>
        <taxon>Flavobacteriales</taxon>
        <taxon>Flavobacteriaceae</taxon>
        <taxon>Microcosmobacter</taxon>
    </lineage>
</organism>
<reference evidence="2 3" key="1">
    <citation type="submission" date="2023-09" db="EMBL/GenBank/DDBJ databases">
        <authorList>
            <person name="Rey-Velasco X."/>
        </authorList>
    </citation>
    <scope>NUCLEOTIDE SEQUENCE [LARGE SCALE GENOMIC DNA]</scope>
    <source>
        <strain evidence="2 3">W332</strain>
    </source>
</reference>
<keyword evidence="1" id="KW-1133">Transmembrane helix</keyword>
<accession>A0ABU2YIJ2</accession>
<gene>
    <name evidence="2" type="ORF">RM697_04900</name>
</gene>
<evidence type="ECO:0000313" key="3">
    <source>
        <dbReference type="Proteomes" id="UP001259492"/>
    </source>
</evidence>
<evidence type="ECO:0000313" key="2">
    <source>
        <dbReference type="EMBL" id="MDT0557971.1"/>
    </source>
</evidence>
<keyword evidence="3" id="KW-1185">Reference proteome</keyword>
<keyword evidence="1" id="KW-0812">Transmembrane</keyword>
<evidence type="ECO:0000256" key="1">
    <source>
        <dbReference type="SAM" id="Phobius"/>
    </source>
</evidence>
<evidence type="ECO:0008006" key="4">
    <source>
        <dbReference type="Google" id="ProtNLM"/>
    </source>
</evidence>
<dbReference type="RefSeq" id="WP_311426743.1">
    <property type="nucleotide sequence ID" value="NZ_JAVRIA010000002.1"/>
</dbReference>
<dbReference type="Proteomes" id="UP001259492">
    <property type="component" value="Unassembled WGS sequence"/>
</dbReference>
<protein>
    <recommendedName>
        <fullName evidence="4">RING-type E3 ubiquitin transferase</fullName>
    </recommendedName>
</protein>